<accession>A0A917CX96</accession>
<dbReference type="PANTHER" id="PTHR12558">
    <property type="entry name" value="CELL DIVISION CYCLE 16,23,27"/>
    <property type="match status" value="1"/>
</dbReference>
<keyword evidence="1" id="KW-0802">TPR repeat</keyword>
<proteinExistence type="predicted"/>
<dbReference type="Pfam" id="PF13432">
    <property type="entry name" value="TPR_16"/>
    <property type="match status" value="2"/>
</dbReference>
<dbReference type="Pfam" id="PF14559">
    <property type="entry name" value="TPR_19"/>
    <property type="match status" value="3"/>
</dbReference>
<name>A0A917CX96_9GAMM</name>
<evidence type="ECO:0000256" key="1">
    <source>
        <dbReference type="PROSITE-ProRule" id="PRU00339"/>
    </source>
</evidence>
<evidence type="ECO:0008006" key="4">
    <source>
        <dbReference type="Google" id="ProtNLM"/>
    </source>
</evidence>
<evidence type="ECO:0000313" key="3">
    <source>
        <dbReference type="Proteomes" id="UP000632858"/>
    </source>
</evidence>
<feature type="repeat" description="TPR" evidence="1">
    <location>
        <begin position="134"/>
        <end position="167"/>
    </location>
</feature>
<sequence length="684" mass="72830">MSDSILSALRNGDAAQALALADALLAESPEQAETHYGRALALQTLGRGDEAQAAIDRAIELAPGREDFVLTRSMMRLSGNDPSETQAGLMDALAFNPNHLPAYIGLIHIALGQNNPAEAKRLLKLAERVDAEDADVLAAKGAIAQAEGAHDDAIAQFTRALERAPQNVLALGGLAFAYMHKQMPAFAEQALRRAIALAPDNVRLRRGLIDCLLRQERADEAEQALDELLAKAPADSASLGLRIRFRQARGDFDGALVDARALLAAAPDDLQALTHCVSLLVRTGAGDEARSLVAAALERDADSDALWQLSAGLEAGLSGDGGAVITRWLQRLPQSALAHEAAAVYHEAKGDLDAAAIEADAALALRESLPLAQFVKLRQEVRTDPQAALTRIQRLAQVARTPEAERMVLAWTGLVLDRLGRFDEAADAFTRMSQHPIPGKSLPIPYPAHAVPESDAEGRLLWAPPGVRIERVLNAVAPLLGRRLLADRNQPSPAREDGLGSVRFEPGSEGAASAATWKAGIQSLGLQPVDVVDWLPQWDAYTAAALAGTELTAVVIDPRDALLNWLVFGSAQSYIFLPKPQRSAMWLAAGYHALADTIEHGPQKVHLVKADALDLDAASIAAELQAALALDAVPDAVALGTPVMALGGMPNQFPTGHWRHYKDAFAEAFAVLTPAAVRLGYPKD</sequence>
<dbReference type="SUPFAM" id="SSF48452">
    <property type="entry name" value="TPR-like"/>
    <property type="match status" value="3"/>
</dbReference>
<dbReference type="InterPro" id="IPR011990">
    <property type="entry name" value="TPR-like_helical_dom_sf"/>
</dbReference>
<dbReference type="Gene3D" id="1.25.40.10">
    <property type="entry name" value="Tetratricopeptide repeat domain"/>
    <property type="match status" value="2"/>
</dbReference>
<dbReference type="PANTHER" id="PTHR12558:SF13">
    <property type="entry name" value="CELL DIVISION CYCLE PROTEIN 27 HOMOLOG"/>
    <property type="match status" value="1"/>
</dbReference>
<protein>
    <recommendedName>
        <fullName evidence="4">Tetratricopeptide repeat protein</fullName>
    </recommendedName>
</protein>
<reference evidence="2" key="2">
    <citation type="submission" date="2020-09" db="EMBL/GenBank/DDBJ databases">
        <authorList>
            <person name="Sun Q."/>
            <person name="Zhou Y."/>
        </authorList>
    </citation>
    <scope>NUCLEOTIDE SEQUENCE</scope>
    <source>
        <strain evidence="2">CGMCC 1.12726</strain>
    </source>
</reference>
<reference evidence="2" key="1">
    <citation type="journal article" date="2014" name="Int. J. Syst. Evol. Microbiol.">
        <title>Complete genome sequence of Corynebacterium casei LMG S-19264T (=DSM 44701T), isolated from a smear-ripened cheese.</title>
        <authorList>
            <consortium name="US DOE Joint Genome Institute (JGI-PGF)"/>
            <person name="Walter F."/>
            <person name="Albersmeier A."/>
            <person name="Kalinowski J."/>
            <person name="Ruckert C."/>
        </authorList>
    </citation>
    <scope>NUCLEOTIDE SEQUENCE</scope>
    <source>
        <strain evidence="2">CGMCC 1.12726</strain>
    </source>
</reference>
<dbReference type="SMART" id="SM00028">
    <property type="entry name" value="TPR"/>
    <property type="match status" value="7"/>
</dbReference>
<dbReference type="Proteomes" id="UP000632858">
    <property type="component" value="Unassembled WGS sequence"/>
</dbReference>
<gene>
    <name evidence="2" type="ORF">GCM10010960_20360</name>
</gene>
<dbReference type="AlphaFoldDB" id="A0A917CX96"/>
<evidence type="ECO:0000313" key="2">
    <source>
        <dbReference type="EMBL" id="GGF98685.1"/>
    </source>
</evidence>
<dbReference type="PROSITE" id="PS50005">
    <property type="entry name" value="TPR"/>
    <property type="match status" value="1"/>
</dbReference>
<organism evidence="2 3">
    <name type="scientific">Arenimonas maotaiensis</name>
    <dbReference type="NCBI Taxonomy" id="1446479"/>
    <lineage>
        <taxon>Bacteria</taxon>
        <taxon>Pseudomonadati</taxon>
        <taxon>Pseudomonadota</taxon>
        <taxon>Gammaproteobacteria</taxon>
        <taxon>Lysobacterales</taxon>
        <taxon>Lysobacteraceae</taxon>
        <taxon>Arenimonas</taxon>
    </lineage>
</organism>
<dbReference type="InterPro" id="IPR019734">
    <property type="entry name" value="TPR_rpt"/>
</dbReference>
<dbReference type="RefSeq" id="WP_188450302.1">
    <property type="nucleotide sequence ID" value="NZ_BMFO01000008.1"/>
</dbReference>
<comment type="caution">
    <text evidence="2">The sequence shown here is derived from an EMBL/GenBank/DDBJ whole genome shotgun (WGS) entry which is preliminary data.</text>
</comment>
<keyword evidence="3" id="KW-1185">Reference proteome</keyword>
<dbReference type="EMBL" id="BMFO01000008">
    <property type="protein sequence ID" value="GGF98685.1"/>
    <property type="molecule type" value="Genomic_DNA"/>
</dbReference>